<evidence type="ECO:0000313" key="1">
    <source>
        <dbReference type="EMBL" id="KAK8219716.1"/>
    </source>
</evidence>
<keyword evidence="2" id="KW-1185">Reference proteome</keyword>
<name>A0ACC3SMH9_9PEZI</name>
<gene>
    <name evidence="1" type="ORF">M8818_000690</name>
</gene>
<proteinExistence type="predicted"/>
<evidence type="ECO:0000313" key="2">
    <source>
        <dbReference type="Proteomes" id="UP001320706"/>
    </source>
</evidence>
<sequence length="453" mass="50873">MADFVKGFFGGASSSAAPVVSADADFADFAASPSPSPADFTASPSASATAKPWFSWGPPEGRVHPLANRPYTKWYNIHERVSLSDFYMELFILPFLALVILVHVWGTRTNRFKAKKWMGAHVSALQNEFAVVGFGGKRAPSSDEVQAQGLAKASAAQMEVDELVLKEKSKDVFVSYATGRQNVAFVDVKLSLLKRYNPLALFGDSVLGFFFESMPAPTEKAEIVAYAFDGKEAQLVQKTGEQPKKGKDSTFDGFVWAVVHKDMMKKLRDERYDLSLTTTKDNARLPPWATVMSESAEITDTLLTPELIKAVEACGEDLEALIVTDMPEDAPKKLDDLVPKKRLSLTVRLNSTPSSQALFSYFLRMPDQLVSSAHFRPEVMRRVRTTREQETQKIKKLDEEEKAEERRLLGDKLKKEERDRKLKGMTAEEQRKFLEKERVLSQKRNQSRKTMRA</sequence>
<accession>A0ACC3SMH9</accession>
<comment type="caution">
    <text evidence="1">The sequence shown here is derived from an EMBL/GenBank/DDBJ whole genome shotgun (WGS) entry which is preliminary data.</text>
</comment>
<protein>
    <submittedName>
        <fullName evidence="1">Uncharacterized protein</fullName>
    </submittedName>
</protein>
<organism evidence="1 2">
    <name type="scientific">Zalaria obscura</name>
    <dbReference type="NCBI Taxonomy" id="2024903"/>
    <lineage>
        <taxon>Eukaryota</taxon>
        <taxon>Fungi</taxon>
        <taxon>Dikarya</taxon>
        <taxon>Ascomycota</taxon>
        <taxon>Pezizomycotina</taxon>
        <taxon>Dothideomycetes</taxon>
        <taxon>Dothideomycetidae</taxon>
        <taxon>Dothideales</taxon>
        <taxon>Zalariaceae</taxon>
        <taxon>Zalaria</taxon>
    </lineage>
</organism>
<reference evidence="1" key="1">
    <citation type="submission" date="2024-02" db="EMBL/GenBank/DDBJ databases">
        <title>Metagenome Assembled Genome of Zalaria obscura JY119.</title>
        <authorList>
            <person name="Vighnesh L."/>
            <person name="Jagadeeshwari U."/>
            <person name="Venkata Ramana C."/>
            <person name="Sasikala C."/>
        </authorList>
    </citation>
    <scope>NUCLEOTIDE SEQUENCE</scope>
    <source>
        <strain evidence="1">JY119</strain>
    </source>
</reference>
<dbReference type="Proteomes" id="UP001320706">
    <property type="component" value="Unassembled WGS sequence"/>
</dbReference>
<dbReference type="EMBL" id="JAMKPW020000003">
    <property type="protein sequence ID" value="KAK8219716.1"/>
    <property type="molecule type" value="Genomic_DNA"/>
</dbReference>